<evidence type="ECO:0000313" key="1">
    <source>
        <dbReference type="EMBL" id="CAE6853514.1"/>
    </source>
</evidence>
<dbReference type="Proteomes" id="UP000674425">
    <property type="component" value="Unassembled WGS sequence"/>
</dbReference>
<keyword evidence="2" id="KW-1185">Reference proteome</keyword>
<sequence>MKFATFFYPGYYQCPVRNAAAGCIVDEWEILKRDVKSVFVRTEPVVPALGYTDCSDPIVLAREASLAAAHGIDAFIFNFYFDGEHEELSKPLETFCSVSGELQFAINICCHMPKRKLPFGIKDVGVAPLCQLSVQEFEALAYRLSDKFFCSNRYLRHTSRVVVTLYHVVALVLLYGPTGLRERLDRFRCALSRRGVEVYLVGLFSVVGGWKQPACALDDLPFDGYSCYVALPDFESREAVQSFDAAAAKSLAGMASYRTGAGSLIVCAGAGWNATARGAAGYDPIAHGLAFPYYPVIVDDHPKAFERYLRRAVNLAQSNEVCCRDLLFLGPWNEWTEGCYLLPDARYGTAKLEAVRRVKADLCNES</sequence>
<dbReference type="Gene3D" id="3.20.20.80">
    <property type="entry name" value="Glycosidases"/>
    <property type="match status" value="1"/>
</dbReference>
<dbReference type="InterPro" id="IPR032719">
    <property type="entry name" value="WbsX"/>
</dbReference>
<evidence type="ECO:0008006" key="3">
    <source>
        <dbReference type="Google" id="ProtNLM"/>
    </source>
</evidence>
<comment type="caution">
    <text evidence="1">The sequence shown here is derived from an EMBL/GenBank/DDBJ whole genome shotgun (WGS) entry which is preliminary data.</text>
</comment>
<protein>
    <recommendedName>
        <fullName evidence="3">Glycosyltransferase WbsX</fullName>
    </recommendedName>
</protein>
<dbReference type="EMBL" id="CAJNAU010000128">
    <property type="protein sequence ID" value="CAE6853514.1"/>
    <property type="molecule type" value="Genomic_DNA"/>
</dbReference>
<evidence type="ECO:0000313" key="2">
    <source>
        <dbReference type="Proteomes" id="UP000674425"/>
    </source>
</evidence>
<accession>A0ABN7NBQ8</accession>
<dbReference type="PANTHER" id="PTHR41244">
    <property type="entry name" value="RHAMNAN SYNTHESIS F"/>
    <property type="match status" value="1"/>
</dbReference>
<proteinExistence type="predicted"/>
<dbReference type="Pfam" id="PF14307">
    <property type="entry name" value="Glyco_tran_WbsX"/>
    <property type="match status" value="1"/>
</dbReference>
<gene>
    <name evidence="1" type="ORF">R69658_07279</name>
</gene>
<organism evidence="1 2">
    <name type="scientific">Paraburkholderia aspalathi</name>
    <dbReference type="NCBI Taxonomy" id="1324617"/>
    <lineage>
        <taxon>Bacteria</taxon>
        <taxon>Pseudomonadati</taxon>
        <taxon>Pseudomonadota</taxon>
        <taxon>Betaproteobacteria</taxon>
        <taxon>Burkholderiales</taxon>
        <taxon>Burkholderiaceae</taxon>
        <taxon>Paraburkholderia</taxon>
    </lineage>
</organism>
<dbReference type="PANTHER" id="PTHR41244:SF1">
    <property type="entry name" value="GLYCOSYLTRANSFERASE"/>
    <property type="match status" value="1"/>
</dbReference>
<dbReference type="RefSeq" id="WP_200622236.1">
    <property type="nucleotide sequence ID" value="NZ_CAJNAU010000128.1"/>
</dbReference>
<reference evidence="1 2" key="1">
    <citation type="submission" date="2021-02" db="EMBL/GenBank/DDBJ databases">
        <authorList>
            <person name="Vanwijnsberghe S."/>
        </authorList>
    </citation>
    <scope>NUCLEOTIDE SEQUENCE [LARGE SCALE GENOMIC DNA]</scope>
    <source>
        <strain evidence="1 2">R-69658</strain>
    </source>
</reference>
<name>A0ABN7NBQ8_9BURK</name>